<feature type="transmembrane region" description="Helical" evidence="2">
    <location>
        <begin position="15"/>
        <end position="38"/>
    </location>
</feature>
<feature type="transmembrane region" description="Helical" evidence="2">
    <location>
        <begin position="50"/>
        <end position="70"/>
    </location>
</feature>
<dbReference type="Proteomes" id="UP000248917">
    <property type="component" value="Unassembled WGS sequence"/>
</dbReference>
<dbReference type="InterPro" id="IPR052173">
    <property type="entry name" value="Beta-lactam_resp_regulator"/>
</dbReference>
<keyword evidence="2" id="KW-0812">Transmembrane</keyword>
<evidence type="ECO:0000313" key="4">
    <source>
        <dbReference type="EMBL" id="PZV78075.1"/>
    </source>
</evidence>
<feature type="transmembrane region" description="Helical" evidence="2">
    <location>
        <begin position="119"/>
        <end position="137"/>
    </location>
</feature>
<name>A0A326RSR7_9BACT</name>
<evidence type="ECO:0000259" key="3">
    <source>
        <dbReference type="Pfam" id="PF05569"/>
    </source>
</evidence>
<proteinExistence type="predicted"/>
<feature type="coiled-coil region" evidence="1">
    <location>
        <begin position="542"/>
        <end position="580"/>
    </location>
</feature>
<organism evidence="4 5">
    <name type="scientific">Algoriphagus aquaeductus</name>
    <dbReference type="NCBI Taxonomy" id="475299"/>
    <lineage>
        <taxon>Bacteria</taxon>
        <taxon>Pseudomonadati</taxon>
        <taxon>Bacteroidota</taxon>
        <taxon>Cytophagia</taxon>
        <taxon>Cytophagales</taxon>
        <taxon>Cyclobacteriaceae</taxon>
        <taxon>Algoriphagus</taxon>
    </lineage>
</organism>
<dbReference type="PANTHER" id="PTHR34978:SF3">
    <property type="entry name" value="SLR0241 PROTEIN"/>
    <property type="match status" value="1"/>
</dbReference>
<evidence type="ECO:0000256" key="1">
    <source>
        <dbReference type="SAM" id="Coils"/>
    </source>
</evidence>
<feature type="coiled-coil region" evidence="1">
    <location>
        <begin position="621"/>
        <end position="652"/>
    </location>
</feature>
<keyword evidence="2" id="KW-1133">Transmembrane helix</keyword>
<reference evidence="4 5" key="1">
    <citation type="submission" date="2018-06" db="EMBL/GenBank/DDBJ databases">
        <title>Genomic Encyclopedia of Archaeal and Bacterial Type Strains, Phase II (KMG-II): from individual species to whole genera.</title>
        <authorList>
            <person name="Goeker M."/>
        </authorList>
    </citation>
    <scope>NUCLEOTIDE SEQUENCE [LARGE SCALE GENOMIC DNA]</scope>
    <source>
        <strain evidence="4 5">T4</strain>
    </source>
</reference>
<dbReference type="Pfam" id="PF05569">
    <property type="entry name" value="Peptidase_M56"/>
    <property type="match status" value="1"/>
</dbReference>
<evidence type="ECO:0000313" key="5">
    <source>
        <dbReference type="Proteomes" id="UP000248917"/>
    </source>
</evidence>
<comment type="caution">
    <text evidence="4">The sequence shown here is derived from an EMBL/GenBank/DDBJ whole genome shotgun (WGS) entry which is preliminary data.</text>
</comment>
<dbReference type="InterPro" id="IPR008756">
    <property type="entry name" value="Peptidase_M56"/>
</dbReference>
<feature type="domain" description="Peptidase M56" evidence="3">
    <location>
        <begin position="30"/>
        <end position="267"/>
    </location>
</feature>
<accession>A0A326RSR7</accession>
<dbReference type="EMBL" id="QKTX01000018">
    <property type="protein sequence ID" value="PZV78075.1"/>
    <property type="molecule type" value="Genomic_DNA"/>
</dbReference>
<dbReference type="RefSeq" id="WP_111394647.1">
    <property type="nucleotide sequence ID" value="NZ_QKTX01000018.1"/>
</dbReference>
<keyword evidence="5" id="KW-1185">Reference proteome</keyword>
<dbReference type="AlphaFoldDB" id="A0A326RSR7"/>
<keyword evidence="1" id="KW-0175">Coiled coil</keyword>
<evidence type="ECO:0000256" key="2">
    <source>
        <dbReference type="SAM" id="Phobius"/>
    </source>
</evidence>
<keyword evidence="2" id="KW-0472">Membrane</keyword>
<dbReference type="OrthoDB" id="15218at2"/>
<sequence>MTLLNDWISEELLKALGWTLVHALWQLILVAGILWIVLHLVKKSSPALKYGLAVGALVFSFVLTFATFTYEWSQIESNPVFTLSETEFILVSSTAISQDLTWESRIVQATAWIDRNLPILVNFWFFGSLLFLFRLVNSLAEVRNLRRNASLIQDFELEKITYRLMGKLNINREVQLRSSSFAQSPLTFGTVKPVILLPAALIFQLTPLQLEAIIAHELAHVKRNDYLSNLLLSGLEILFFFHPCYWWMSQTVKELRENAADDLALKTGVQPKVLATSLAEVLNFAKQNPPELALAAGKKRNPTLLRIKRMLGYPTENYPQTPIISIPMLLTLFLSAGLMASAQQDAPKPIEPVIQKSNASSIEPAFAPLSVTDTIPEKPKTTPSAPKDVKVYGNNVMVFSSGDGFEYKIKGDTLITGEDTIILTGRSKEALLKLRQLDKSGLPTLELPMAPNFPVLAFSDAPMPSFEFEMNGVPAMPLLDMKEFPMLLDPKDRLMVIPFDGNIPGFQFRTDTTKMTPEEQKQWAEKMKTWSAEMEKRSEEWAARWKENAAEREAKIEAWKKEMEPKMKEFEQKMKEWQEAQGPKMKEFEEKMKAWQEAQEPKMKEFELKMKEWEATQKPKLEEFQKKMEAWQKEHQARLEEFQKLLREELKKDDN</sequence>
<dbReference type="Gene3D" id="3.30.2010.10">
    <property type="entry name" value="Metalloproteases ('zincins'), catalytic domain"/>
    <property type="match status" value="1"/>
</dbReference>
<dbReference type="CDD" id="cd07341">
    <property type="entry name" value="M56_BlaR1_MecR1_like"/>
    <property type="match status" value="1"/>
</dbReference>
<protein>
    <submittedName>
        <fullName evidence="4">Beta-lactamase regulating signal transducer with metallopeptidase domain</fullName>
    </submittedName>
</protein>
<gene>
    <name evidence="4" type="ORF">CLV31_11851</name>
</gene>
<dbReference type="PANTHER" id="PTHR34978">
    <property type="entry name" value="POSSIBLE SENSOR-TRANSDUCER PROTEIN BLAR"/>
    <property type="match status" value="1"/>
</dbReference>
<feature type="transmembrane region" description="Helical" evidence="2">
    <location>
        <begin position="226"/>
        <end position="248"/>
    </location>
</feature>